<dbReference type="Gene3D" id="3.90.1140.10">
    <property type="entry name" value="Cyclic phosphodiesterase"/>
    <property type="match status" value="1"/>
</dbReference>
<dbReference type="STRING" id="1314777.A0A164WMD9"/>
<dbReference type="GO" id="GO:0005634">
    <property type="term" value="C:nucleus"/>
    <property type="evidence" value="ECO:0007669"/>
    <property type="project" value="TreeGrafter"/>
</dbReference>
<feature type="compositionally biased region" description="Basic residues" evidence="1">
    <location>
        <begin position="12"/>
        <end position="21"/>
    </location>
</feature>
<dbReference type="GO" id="GO:0006307">
    <property type="term" value="P:DNA alkylation repair"/>
    <property type="evidence" value="ECO:0007669"/>
    <property type="project" value="InterPro"/>
</dbReference>
<dbReference type="PANTHER" id="PTHR13360">
    <property type="entry name" value="ACTIVATING SIGNAL COINTEGRATOR 1 COMPLEX SUBUNIT 1"/>
    <property type="match status" value="1"/>
</dbReference>
<dbReference type="Pfam" id="PF10469">
    <property type="entry name" value="AKAP7_NLS"/>
    <property type="match status" value="1"/>
</dbReference>
<dbReference type="InterPro" id="IPR019510">
    <property type="entry name" value="AKAP7-like_phosphoesterase"/>
</dbReference>
<dbReference type="GO" id="GO:0006355">
    <property type="term" value="P:regulation of DNA-templated transcription"/>
    <property type="evidence" value="ECO:0007669"/>
    <property type="project" value="TreeGrafter"/>
</dbReference>
<evidence type="ECO:0000256" key="1">
    <source>
        <dbReference type="SAM" id="MobiDB-lite"/>
    </source>
</evidence>
<feature type="compositionally biased region" description="Polar residues" evidence="1">
    <location>
        <begin position="1"/>
        <end position="11"/>
    </location>
</feature>
<gene>
    <name evidence="3" type="ORF">SISNIDRAFT_494566</name>
</gene>
<evidence type="ECO:0000259" key="2">
    <source>
        <dbReference type="Pfam" id="PF10469"/>
    </source>
</evidence>
<sequence>MPPSSSMNSKSHQARPPHRTRPALTHCLSLPPVQGFHPGLREKVTAFTTALRQEESPIPGLHESIIVNPRKLHLTLGVLSLASDDNPANEADTHTITSALNLLHSLSSKIGEILDGEKLLVPLDRMNIMKPDRGDPEQAHVMWIGPSDTSVYYPKLKQVCACSELIDRTFRAQGFVTEKRPLKLHCTLLNTTYRRPRPRGNRRIPFSYSSILASTALKSILEEPSTIIDAKRPTSVNLGTWEVQEVQLCEMGSTDADGAYRSVGGIVL</sequence>
<dbReference type="PANTHER" id="PTHR13360:SF1">
    <property type="entry name" value="ACTIVATING SIGNAL COINTEGRATOR 1 COMPLEX SUBUNIT 1"/>
    <property type="match status" value="1"/>
</dbReference>
<dbReference type="InterPro" id="IPR009210">
    <property type="entry name" value="ASCC1"/>
</dbReference>
<proteinExistence type="predicted"/>
<dbReference type="OrthoDB" id="277832at2759"/>
<dbReference type="Proteomes" id="UP000076722">
    <property type="component" value="Unassembled WGS sequence"/>
</dbReference>
<keyword evidence="4" id="KW-1185">Reference proteome</keyword>
<evidence type="ECO:0000313" key="3">
    <source>
        <dbReference type="EMBL" id="KZS95178.1"/>
    </source>
</evidence>
<accession>A0A164WMD9</accession>
<feature type="region of interest" description="Disordered" evidence="1">
    <location>
        <begin position="1"/>
        <end position="21"/>
    </location>
</feature>
<name>A0A164WMD9_9AGAM</name>
<dbReference type="EMBL" id="KV419402">
    <property type="protein sequence ID" value="KZS95178.1"/>
    <property type="molecule type" value="Genomic_DNA"/>
</dbReference>
<protein>
    <recommendedName>
        <fullName evidence="2">A-kinase anchor protein 7-like phosphoesterase domain-containing protein</fullName>
    </recommendedName>
</protein>
<organism evidence="3 4">
    <name type="scientific">Sistotremastrum niveocremeum HHB9708</name>
    <dbReference type="NCBI Taxonomy" id="1314777"/>
    <lineage>
        <taxon>Eukaryota</taxon>
        <taxon>Fungi</taxon>
        <taxon>Dikarya</taxon>
        <taxon>Basidiomycota</taxon>
        <taxon>Agaricomycotina</taxon>
        <taxon>Agaricomycetes</taxon>
        <taxon>Sistotremastrales</taxon>
        <taxon>Sistotremastraceae</taxon>
        <taxon>Sertulicium</taxon>
        <taxon>Sertulicium niveocremeum</taxon>
    </lineage>
</organism>
<reference evidence="3 4" key="1">
    <citation type="journal article" date="2016" name="Mol. Biol. Evol.">
        <title>Comparative Genomics of Early-Diverging Mushroom-Forming Fungi Provides Insights into the Origins of Lignocellulose Decay Capabilities.</title>
        <authorList>
            <person name="Nagy L.G."/>
            <person name="Riley R."/>
            <person name="Tritt A."/>
            <person name="Adam C."/>
            <person name="Daum C."/>
            <person name="Floudas D."/>
            <person name="Sun H."/>
            <person name="Yadav J.S."/>
            <person name="Pangilinan J."/>
            <person name="Larsson K.H."/>
            <person name="Matsuura K."/>
            <person name="Barry K."/>
            <person name="Labutti K."/>
            <person name="Kuo R."/>
            <person name="Ohm R.A."/>
            <person name="Bhattacharya S.S."/>
            <person name="Shirouzu T."/>
            <person name="Yoshinaga Y."/>
            <person name="Martin F.M."/>
            <person name="Grigoriev I.V."/>
            <person name="Hibbett D.S."/>
        </authorList>
    </citation>
    <scope>NUCLEOTIDE SEQUENCE [LARGE SCALE GENOMIC DNA]</scope>
    <source>
        <strain evidence="3 4">HHB9708</strain>
    </source>
</reference>
<feature type="domain" description="A-kinase anchor protein 7-like phosphoesterase" evidence="2">
    <location>
        <begin position="25"/>
        <end position="266"/>
    </location>
</feature>
<evidence type="ECO:0000313" key="4">
    <source>
        <dbReference type="Proteomes" id="UP000076722"/>
    </source>
</evidence>
<dbReference type="AlphaFoldDB" id="A0A164WMD9"/>